<dbReference type="Proteomes" id="UP000035680">
    <property type="component" value="Unassembled WGS sequence"/>
</dbReference>
<evidence type="ECO:0000256" key="3">
    <source>
        <dbReference type="ARBA" id="ARBA00007823"/>
    </source>
</evidence>
<reference evidence="13" key="2">
    <citation type="submission" date="2015-08" db="UniProtKB">
        <authorList>
            <consortium name="WormBaseParasite"/>
        </authorList>
    </citation>
    <scope>IDENTIFICATION</scope>
</reference>
<sequence>MLRYTPLIYYFCNNLSSKTSLKIIIRNNTTNFRYLGSFKYTITKQNNNNPKRKEFIPNENKSPINNKDNFYKNTFQKSNYGKVKPNGGRIKINLDQKRNFLREKLENLENTRGKGETIIESMEPPPGKISLEILGNGSYTLSSSVIVRTERNLYLINVPEGLLRSTQHSRIRHSIIRDVFVTRVNINNIGGLPGFFITKEPMDIPDSKTRFHCVPNVLNFSNALRPISDENFGKTKASKSFVEITPEKDRFRDEAFDIKYLPITNSNKSSGVSYCFLFEGTLPQRKVDVNKLLESNIPSGPWLTKLKKEETVTLEDGRIIKPDDILFKLDLTNDKTNLLILDIESIDEIDCLRNSPHLLPYKNNKKNLHYIVHMVRENVYKSDEYKSFMDEIYCNNAKNIIINESASFYPTNSGIYHITKYNNLICPEIYPLLHHCDGLNSFTCDDDTTREGNYLTVKPYARFPMRGIPNSDDKMEISIDISSSNFIVPPNEKEKFEELLAEFKIEYENDPLLKNGDIYPEVTILGTSSAVPSKYRNVSSYLLKTSEKSLFLIDVGESTHSQLFSLYGPYQIDEILVNIKACFMTHSHQDHINGLCNLIFKREEAFKRKNIPYVPLVVTGPWNVKKYIVSYHTFFIKMFHLIEFFTTGHKSEEVDISKLDTLTVNMEERISSHLYNAKDWNLVSIKAVPVKHVGFCNGYVFTDTNGRRFVFSGDTMPCETLIKEGRDADVLIHEATFEDYHKDEASRKRHSTMEQAVTVGEKMCAKYTLLTHFSARYHKVPCLPLYLDEKNVGVAFDFMTIKFNHWHIVPRLNKVLRVAYANELFDIDFKIQQRVLAASIEQIKRKMEKEDAIPSKKVC</sequence>
<evidence type="ECO:0000256" key="9">
    <source>
        <dbReference type="ARBA" id="ARBA00022801"/>
    </source>
</evidence>
<dbReference type="GO" id="GO:0042781">
    <property type="term" value="F:3'-tRNA processing endoribonuclease activity"/>
    <property type="evidence" value="ECO:0007669"/>
    <property type="project" value="UniProtKB-EC"/>
</dbReference>
<keyword evidence="6" id="KW-0540">Nuclease</keyword>
<evidence type="ECO:0000313" key="12">
    <source>
        <dbReference type="Proteomes" id="UP000035680"/>
    </source>
</evidence>
<feature type="domain" description="Metallo-beta-lactamase" evidence="11">
    <location>
        <begin position="537"/>
        <end position="761"/>
    </location>
</feature>
<protein>
    <recommendedName>
        <fullName evidence="4">ribonuclease Z</fullName>
        <ecNumber evidence="4">3.1.26.11</ecNumber>
    </recommendedName>
</protein>
<keyword evidence="7" id="KW-0479">Metal-binding</keyword>
<dbReference type="STRING" id="75913.A0A0K0FNB1"/>
<dbReference type="InterPro" id="IPR001279">
    <property type="entry name" value="Metallo-B-lactamas"/>
</dbReference>
<dbReference type="InterPro" id="IPR036866">
    <property type="entry name" value="RibonucZ/Hydroxyglut_hydro"/>
</dbReference>
<evidence type="ECO:0000256" key="8">
    <source>
        <dbReference type="ARBA" id="ARBA00022759"/>
    </source>
</evidence>
<evidence type="ECO:0000313" key="13">
    <source>
        <dbReference type="WBParaSite" id="SVE_1049100.1"/>
    </source>
</evidence>
<comment type="similarity">
    <text evidence="3">Belongs to the RNase Z family.</text>
</comment>
<dbReference type="WBParaSite" id="SVE_1049100.1">
    <property type="protein sequence ID" value="SVE_1049100.1"/>
    <property type="gene ID" value="SVE_1049100"/>
</dbReference>
<dbReference type="Gene3D" id="3.60.15.10">
    <property type="entry name" value="Ribonuclease Z/Hydroxyacylglutathione hydrolase-like"/>
    <property type="match status" value="2"/>
</dbReference>
<keyword evidence="8" id="KW-0255">Endonuclease</keyword>
<dbReference type="SUPFAM" id="SSF56281">
    <property type="entry name" value="Metallo-hydrolase/oxidoreductase"/>
    <property type="match status" value="2"/>
</dbReference>
<dbReference type="AlphaFoldDB" id="A0A0K0FNB1"/>
<dbReference type="InterPro" id="IPR047151">
    <property type="entry name" value="RNZ2-like"/>
</dbReference>
<evidence type="ECO:0000256" key="4">
    <source>
        <dbReference type="ARBA" id="ARBA00012477"/>
    </source>
</evidence>
<dbReference type="Pfam" id="PF12706">
    <property type="entry name" value="Lactamase_B_2"/>
    <property type="match status" value="1"/>
</dbReference>
<evidence type="ECO:0000256" key="2">
    <source>
        <dbReference type="ARBA" id="ARBA00001947"/>
    </source>
</evidence>
<accession>A0A0K0FNB1</accession>
<keyword evidence="10" id="KW-0862">Zinc</keyword>
<dbReference type="GO" id="GO:0046872">
    <property type="term" value="F:metal ion binding"/>
    <property type="evidence" value="ECO:0007669"/>
    <property type="project" value="UniProtKB-KW"/>
</dbReference>
<comment type="cofactor">
    <cofactor evidence="2">
        <name>Zn(2+)</name>
        <dbReference type="ChEBI" id="CHEBI:29105"/>
    </cofactor>
</comment>
<dbReference type="GO" id="GO:0005739">
    <property type="term" value="C:mitochondrion"/>
    <property type="evidence" value="ECO:0007669"/>
    <property type="project" value="TreeGrafter"/>
</dbReference>
<evidence type="ECO:0000256" key="5">
    <source>
        <dbReference type="ARBA" id="ARBA00022694"/>
    </source>
</evidence>
<dbReference type="PANTHER" id="PTHR12553">
    <property type="entry name" value="ZINC PHOSPHODIESTERASE ELAC PROTEIN 2"/>
    <property type="match status" value="1"/>
</dbReference>
<evidence type="ECO:0000256" key="1">
    <source>
        <dbReference type="ARBA" id="ARBA00000402"/>
    </source>
</evidence>
<name>A0A0K0FNB1_STRVS</name>
<dbReference type="CDD" id="cd07718">
    <property type="entry name" value="RNaseZ_ELAC1_ELAC2-C-term-like_MBL-fold"/>
    <property type="match status" value="1"/>
</dbReference>
<dbReference type="SMART" id="SM00849">
    <property type="entry name" value="Lactamase_B"/>
    <property type="match status" value="1"/>
</dbReference>
<keyword evidence="5" id="KW-0819">tRNA processing</keyword>
<dbReference type="EC" id="3.1.26.11" evidence="4"/>
<dbReference type="PANTHER" id="PTHR12553:SF49">
    <property type="entry name" value="ZINC PHOSPHODIESTERASE ELAC PROTEIN 2"/>
    <property type="match status" value="1"/>
</dbReference>
<reference evidence="12" key="1">
    <citation type="submission" date="2014-07" db="EMBL/GenBank/DDBJ databases">
        <authorList>
            <person name="Martin A.A"/>
            <person name="De Silva N."/>
        </authorList>
    </citation>
    <scope>NUCLEOTIDE SEQUENCE</scope>
</reference>
<organism evidence="12 13">
    <name type="scientific">Strongyloides venezuelensis</name>
    <name type="common">Threadworm</name>
    <dbReference type="NCBI Taxonomy" id="75913"/>
    <lineage>
        <taxon>Eukaryota</taxon>
        <taxon>Metazoa</taxon>
        <taxon>Ecdysozoa</taxon>
        <taxon>Nematoda</taxon>
        <taxon>Chromadorea</taxon>
        <taxon>Rhabditida</taxon>
        <taxon>Tylenchina</taxon>
        <taxon>Panagrolaimomorpha</taxon>
        <taxon>Strongyloidoidea</taxon>
        <taxon>Strongyloididae</taxon>
        <taxon>Strongyloides</taxon>
    </lineage>
</organism>
<evidence type="ECO:0000256" key="6">
    <source>
        <dbReference type="ARBA" id="ARBA00022722"/>
    </source>
</evidence>
<evidence type="ECO:0000256" key="7">
    <source>
        <dbReference type="ARBA" id="ARBA00022723"/>
    </source>
</evidence>
<dbReference type="GO" id="GO:1990180">
    <property type="term" value="P:mitochondrial tRNA 3'-end processing"/>
    <property type="evidence" value="ECO:0007669"/>
    <property type="project" value="TreeGrafter"/>
</dbReference>
<keyword evidence="12" id="KW-1185">Reference proteome</keyword>
<evidence type="ECO:0000256" key="10">
    <source>
        <dbReference type="ARBA" id="ARBA00022833"/>
    </source>
</evidence>
<keyword evidence="9" id="KW-0378">Hydrolase</keyword>
<evidence type="ECO:0000259" key="11">
    <source>
        <dbReference type="SMART" id="SM00849"/>
    </source>
</evidence>
<comment type="catalytic activity">
    <reaction evidence="1">
        <text>Endonucleolytic cleavage of RNA, removing extra 3' nucleotides from tRNA precursor, generating 3' termini of tRNAs. A 3'-hydroxy group is left at the tRNA terminus and a 5'-phosphoryl group is left at the trailer molecule.</text>
        <dbReference type="EC" id="3.1.26.11"/>
    </reaction>
</comment>
<proteinExistence type="inferred from homology"/>